<feature type="transmembrane region" description="Helical" evidence="1">
    <location>
        <begin position="91"/>
        <end position="111"/>
    </location>
</feature>
<sequence>MFTAILQSTLSKIAHNKNQLIRALAIPMLLLILIEYFWELGYGTVFDIALHIGWFLMYSIIAILTHRSMLLGQGTASMMALPSWGKRETAYLLRLIGYALIIACAAILMLIPMLGGLLFVVALLILLGRFALVFPAIAVDYPISFRDSWHITSGHTLLMVLIVAILPVGLALPMLVIEYLPYGFLLLPIVSVAMTVLTIAALSETFRYLVPDFQHQPADDKYSFS</sequence>
<gene>
    <name evidence="2" type="ORF">QWY20_10410</name>
</gene>
<feature type="transmembrane region" description="Helical" evidence="1">
    <location>
        <begin position="155"/>
        <end position="176"/>
    </location>
</feature>
<accession>A0ABU7J6C4</accession>
<keyword evidence="1" id="KW-0812">Transmembrane</keyword>
<reference evidence="2 3" key="1">
    <citation type="submission" date="2023-07" db="EMBL/GenBank/DDBJ databases">
        <title>Alkalimonas sp., MEB108 novel, alkaliphilic bacterium isolated from Lonar Lake, India.</title>
        <authorList>
            <person name="Joshi A."/>
            <person name="Thite S."/>
        </authorList>
    </citation>
    <scope>NUCLEOTIDE SEQUENCE [LARGE SCALE GENOMIC DNA]</scope>
    <source>
        <strain evidence="2 3">MEB108</strain>
    </source>
</reference>
<keyword evidence="3" id="KW-1185">Reference proteome</keyword>
<evidence type="ECO:0000313" key="3">
    <source>
        <dbReference type="Proteomes" id="UP001336314"/>
    </source>
</evidence>
<dbReference type="RefSeq" id="WP_330128949.1">
    <property type="nucleotide sequence ID" value="NZ_JAUHLI010000009.1"/>
</dbReference>
<evidence type="ECO:0000256" key="1">
    <source>
        <dbReference type="SAM" id="Phobius"/>
    </source>
</evidence>
<name>A0ABU7J6C4_9GAMM</name>
<organism evidence="2 3">
    <name type="scientific">Alkalimonas cellulosilytica</name>
    <dbReference type="NCBI Taxonomy" id="3058395"/>
    <lineage>
        <taxon>Bacteria</taxon>
        <taxon>Pseudomonadati</taxon>
        <taxon>Pseudomonadota</taxon>
        <taxon>Gammaproteobacteria</taxon>
        <taxon>Alkalimonas</taxon>
    </lineage>
</organism>
<protein>
    <submittedName>
        <fullName evidence="2">Uncharacterized protein</fullName>
    </submittedName>
</protein>
<proteinExistence type="predicted"/>
<feature type="transmembrane region" description="Helical" evidence="1">
    <location>
        <begin position="182"/>
        <end position="202"/>
    </location>
</feature>
<keyword evidence="1" id="KW-1133">Transmembrane helix</keyword>
<keyword evidence="1" id="KW-0472">Membrane</keyword>
<dbReference type="EMBL" id="JAUHLI010000009">
    <property type="protein sequence ID" value="MEE2001863.1"/>
    <property type="molecule type" value="Genomic_DNA"/>
</dbReference>
<feature type="transmembrane region" description="Helical" evidence="1">
    <location>
        <begin position="117"/>
        <end position="143"/>
    </location>
</feature>
<dbReference type="Proteomes" id="UP001336314">
    <property type="component" value="Unassembled WGS sequence"/>
</dbReference>
<feature type="transmembrane region" description="Helical" evidence="1">
    <location>
        <begin position="20"/>
        <end position="38"/>
    </location>
</feature>
<evidence type="ECO:0000313" key="2">
    <source>
        <dbReference type="EMBL" id="MEE2001863.1"/>
    </source>
</evidence>
<comment type="caution">
    <text evidence="2">The sequence shown here is derived from an EMBL/GenBank/DDBJ whole genome shotgun (WGS) entry which is preliminary data.</text>
</comment>
<feature type="transmembrane region" description="Helical" evidence="1">
    <location>
        <begin position="50"/>
        <end position="70"/>
    </location>
</feature>